<dbReference type="PIRSF" id="PIRSF005644">
    <property type="entry name" value="Hdrgns_mtr_HypE"/>
    <property type="match status" value="1"/>
</dbReference>
<dbReference type="Pfam" id="PF02769">
    <property type="entry name" value="AIRS_C"/>
    <property type="match status" value="1"/>
</dbReference>
<dbReference type="SUPFAM" id="SSF55326">
    <property type="entry name" value="PurM N-terminal domain-like"/>
    <property type="match status" value="1"/>
</dbReference>
<evidence type="ECO:0000313" key="4">
    <source>
        <dbReference type="EMBL" id="KCZ73103.1"/>
    </source>
</evidence>
<gene>
    <name evidence="4" type="ORF">ANME2D_00162</name>
</gene>
<dbReference type="InterPro" id="IPR036676">
    <property type="entry name" value="PurM-like_C_sf"/>
</dbReference>
<feature type="domain" description="PurM-like C-terminal" evidence="3">
    <location>
        <begin position="161"/>
        <end position="311"/>
    </location>
</feature>
<dbReference type="Proteomes" id="UP000027153">
    <property type="component" value="Unassembled WGS sequence"/>
</dbReference>
<dbReference type="Pfam" id="PF00586">
    <property type="entry name" value="AIRS"/>
    <property type="match status" value="1"/>
</dbReference>
<protein>
    <submittedName>
        <fullName evidence="4">Hydrogenase expression/formation protein HypE</fullName>
    </submittedName>
</protein>
<evidence type="ECO:0000259" key="2">
    <source>
        <dbReference type="Pfam" id="PF00586"/>
    </source>
</evidence>
<reference evidence="4 5" key="1">
    <citation type="journal article" date="2013" name="Nature">
        <title>Anaerobic oxidation of methane coupled to nitrate reduction in a novel archaeal lineage.</title>
        <authorList>
            <person name="Haroon M.F."/>
            <person name="Hu S."/>
            <person name="Shi Y."/>
            <person name="Imelfort M."/>
            <person name="Keller J."/>
            <person name="Hugenholtz P."/>
            <person name="Yuan Z."/>
            <person name="Tyson G.W."/>
        </authorList>
    </citation>
    <scope>NUCLEOTIDE SEQUENCE [LARGE SCALE GENOMIC DNA]</scope>
    <source>
        <strain evidence="4 5">ANME-2d</strain>
    </source>
</reference>
<sequence>MMHGAGGELMNRLLAESILKNLTSRRIGEVELADLDDGASISLGDKEIVVSTDSYTISPVFFPGGDIGKLAACGTINDISVMGARPIALASAVILEEGFLTEDLEKIMHSMDASCREVGISVITGDTKVMQRNAIDKIVITTTGIGFADRGKVIKDSNLAVGDKIIVTGTIGDHGIALMSFREGFGFETTLQSDVAPLWPMIEGILKIGGITAMRDPTRGGLSAALNDWARKSSTGIVIDEESIPLRDEVIAASEMLGIDPLVVTNEGKAIIGVRPERAEEVLETIRATELGSKARIIGEVKDKYKGKVILNTAVGGKRIIEPPLGDPIPRIC</sequence>
<proteinExistence type="inferred from homology"/>
<dbReference type="GO" id="GO:0051604">
    <property type="term" value="P:protein maturation"/>
    <property type="evidence" value="ECO:0007669"/>
    <property type="project" value="TreeGrafter"/>
</dbReference>
<accession>A0A062V986</accession>
<dbReference type="InterPro" id="IPR016188">
    <property type="entry name" value="PurM-like_N"/>
</dbReference>
<dbReference type="SUPFAM" id="SSF56042">
    <property type="entry name" value="PurM C-terminal domain-like"/>
    <property type="match status" value="1"/>
</dbReference>
<evidence type="ECO:0000313" key="5">
    <source>
        <dbReference type="Proteomes" id="UP000027153"/>
    </source>
</evidence>
<dbReference type="AlphaFoldDB" id="A0A062V986"/>
<name>A0A062V986_9EURY</name>
<dbReference type="PATRIC" id="fig|1392998.3.peg.525"/>
<dbReference type="NCBIfam" id="TIGR02124">
    <property type="entry name" value="hypE"/>
    <property type="match status" value="1"/>
</dbReference>
<feature type="domain" description="PurM-like N-terminal" evidence="2">
    <location>
        <begin position="36"/>
        <end position="147"/>
    </location>
</feature>
<dbReference type="PANTHER" id="PTHR30303:SF0">
    <property type="entry name" value="CARBAMOYL DEHYDRATASE HYPE"/>
    <property type="match status" value="1"/>
</dbReference>
<dbReference type="PANTHER" id="PTHR30303">
    <property type="entry name" value="HYDROGENASE ISOENZYMES FORMATION PROTEIN HYPE"/>
    <property type="match status" value="1"/>
</dbReference>
<dbReference type="EMBL" id="JMIY01000001">
    <property type="protein sequence ID" value="KCZ73103.1"/>
    <property type="molecule type" value="Genomic_DNA"/>
</dbReference>
<evidence type="ECO:0000259" key="3">
    <source>
        <dbReference type="Pfam" id="PF02769"/>
    </source>
</evidence>
<evidence type="ECO:0000256" key="1">
    <source>
        <dbReference type="ARBA" id="ARBA00006243"/>
    </source>
</evidence>
<dbReference type="InterPro" id="IPR010918">
    <property type="entry name" value="PurM-like_C_dom"/>
</dbReference>
<dbReference type="CDD" id="cd02197">
    <property type="entry name" value="HypE"/>
    <property type="match status" value="1"/>
</dbReference>
<dbReference type="Gene3D" id="3.90.650.10">
    <property type="entry name" value="PurM-like C-terminal domain"/>
    <property type="match status" value="1"/>
</dbReference>
<dbReference type="InterPro" id="IPR036921">
    <property type="entry name" value="PurM-like_N_sf"/>
</dbReference>
<dbReference type="Gene3D" id="3.30.1330.10">
    <property type="entry name" value="PurM-like, N-terminal domain"/>
    <property type="match status" value="1"/>
</dbReference>
<comment type="caution">
    <text evidence="4">The sequence shown here is derived from an EMBL/GenBank/DDBJ whole genome shotgun (WGS) entry which is preliminary data.</text>
</comment>
<keyword evidence="5" id="KW-1185">Reference proteome</keyword>
<dbReference type="InterPro" id="IPR011854">
    <property type="entry name" value="HypE"/>
</dbReference>
<organism evidence="4 5">
    <name type="scientific">Candidatus Methanoperedens nitratireducens</name>
    <dbReference type="NCBI Taxonomy" id="1392998"/>
    <lineage>
        <taxon>Archaea</taxon>
        <taxon>Methanobacteriati</taxon>
        <taxon>Methanobacteriota</taxon>
        <taxon>Stenosarchaea group</taxon>
        <taxon>Methanomicrobia</taxon>
        <taxon>Methanosarcinales</taxon>
        <taxon>ANME-2 cluster</taxon>
        <taxon>Candidatus Methanoperedentaceae</taxon>
        <taxon>Candidatus Methanoperedens</taxon>
    </lineage>
</organism>
<comment type="similarity">
    <text evidence="1">Belongs to the HypE family.</text>
</comment>